<dbReference type="SUPFAM" id="SSF143456">
    <property type="entry name" value="VC0467-like"/>
    <property type="match status" value="1"/>
</dbReference>
<dbReference type="Gene3D" id="3.40.1740.10">
    <property type="entry name" value="VC0467-like"/>
    <property type="match status" value="1"/>
</dbReference>
<dbReference type="PANTHER" id="PTHR30327">
    <property type="entry name" value="UNCHARACTERIZED PROTEIN YQGE"/>
    <property type="match status" value="1"/>
</dbReference>
<comment type="similarity">
    <text evidence="1 2">Belongs to the UPF0301 (AlgH) family.</text>
</comment>
<organism evidence="3 4">
    <name type="scientific">Capillimicrobium parvum</name>
    <dbReference type="NCBI Taxonomy" id="2884022"/>
    <lineage>
        <taxon>Bacteria</taxon>
        <taxon>Bacillati</taxon>
        <taxon>Actinomycetota</taxon>
        <taxon>Thermoleophilia</taxon>
        <taxon>Solirubrobacterales</taxon>
        <taxon>Capillimicrobiaceae</taxon>
        <taxon>Capillimicrobium</taxon>
    </lineage>
</organism>
<dbReference type="KEGG" id="sbae:DSM104329_04903"/>
<dbReference type="RefSeq" id="WP_259312495.1">
    <property type="nucleotide sequence ID" value="NZ_CP087164.1"/>
</dbReference>
<accession>A0A9E7C379</accession>
<evidence type="ECO:0000256" key="2">
    <source>
        <dbReference type="HAMAP-Rule" id="MF_00758"/>
    </source>
</evidence>
<dbReference type="InterPro" id="IPR003774">
    <property type="entry name" value="AlgH-like"/>
</dbReference>
<dbReference type="PANTHER" id="PTHR30327:SF1">
    <property type="entry name" value="UPF0301 PROTEIN YQGE"/>
    <property type="match status" value="1"/>
</dbReference>
<dbReference type="AlphaFoldDB" id="A0A9E7C379"/>
<gene>
    <name evidence="3" type="ORF">DSM104329_04903</name>
</gene>
<dbReference type="EMBL" id="CP087164">
    <property type="protein sequence ID" value="UGS38474.1"/>
    <property type="molecule type" value="Genomic_DNA"/>
</dbReference>
<evidence type="ECO:0000313" key="3">
    <source>
        <dbReference type="EMBL" id="UGS38474.1"/>
    </source>
</evidence>
<dbReference type="HAMAP" id="MF_00758">
    <property type="entry name" value="UPF0301"/>
    <property type="match status" value="1"/>
</dbReference>
<keyword evidence="4" id="KW-1185">Reference proteome</keyword>
<dbReference type="Proteomes" id="UP001162834">
    <property type="component" value="Chromosome"/>
</dbReference>
<evidence type="ECO:0000313" key="4">
    <source>
        <dbReference type="Proteomes" id="UP001162834"/>
    </source>
</evidence>
<sequence length="182" mass="19444">MDSLRGQLLIAGPTLLDPNFRRTVVLVCAHSPEGALGLVLNRASPVDALEALPELGETLASTPPPRLWIGGPVQEQSVVLLAEFEDPGESLMIEGDLGLVTDGATLEDLPTRTRRLRAYLGHSGWGAGQLDAELEREDWIVAPLSAGDPFAEDAEDLWPNALQALGGTYALLARMPDDPSMN</sequence>
<dbReference type="GO" id="GO:0005829">
    <property type="term" value="C:cytosol"/>
    <property type="evidence" value="ECO:0007669"/>
    <property type="project" value="TreeGrafter"/>
</dbReference>
<dbReference type="Pfam" id="PF02622">
    <property type="entry name" value="DUF179"/>
    <property type="match status" value="1"/>
</dbReference>
<name>A0A9E7C379_9ACTN</name>
<evidence type="ECO:0000256" key="1">
    <source>
        <dbReference type="ARBA" id="ARBA00009600"/>
    </source>
</evidence>
<reference evidence="3" key="1">
    <citation type="journal article" date="2022" name="Int. J. Syst. Evol. Microbiol.">
        <title>Pseudomonas aegrilactucae sp. nov. and Pseudomonas morbosilactucae sp. nov., pathogens causing bacterial rot of lettuce in Japan.</title>
        <authorList>
            <person name="Sawada H."/>
            <person name="Fujikawa T."/>
            <person name="Satou M."/>
        </authorList>
    </citation>
    <scope>NUCLEOTIDE SEQUENCE</scope>
    <source>
        <strain evidence="3">0166_1</strain>
    </source>
</reference>
<proteinExistence type="inferred from homology"/>
<protein>
    <recommendedName>
        <fullName evidence="2">UPF0301 protein DSM104329_04903</fullName>
    </recommendedName>
</protein>